<keyword evidence="2" id="KW-1185">Reference proteome</keyword>
<name>A0ABN6MCI9_9ACTN</name>
<sequence length="70" mass="8113">MRKILCDRCGGEIEKEEDIVRVIVKYYPVESDYYSRMYEKKDRTQELCGTCAERVCGLLDDGGDVKPKSE</sequence>
<organism evidence="1 2">
    <name type="scientific">Raoultibacter timonensis</name>
    <dbReference type="NCBI Taxonomy" id="1907662"/>
    <lineage>
        <taxon>Bacteria</taxon>
        <taxon>Bacillati</taxon>
        <taxon>Actinomycetota</taxon>
        <taxon>Coriobacteriia</taxon>
        <taxon>Eggerthellales</taxon>
        <taxon>Eggerthellaceae</taxon>
        <taxon>Raoultibacter</taxon>
    </lineage>
</organism>
<gene>
    <name evidence="1" type="ORF">CE91St30_02520</name>
</gene>
<dbReference type="Proteomes" id="UP001320544">
    <property type="component" value="Chromosome"/>
</dbReference>
<evidence type="ECO:0000313" key="2">
    <source>
        <dbReference type="Proteomes" id="UP001320544"/>
    </source>
</evidence>
<dbReference type="RefSeq" id="WP_244411442.1">
    <property type="nucleotide sequence ID" value="NZ_AP025564.1"/>
</dbReference>
<accession>A0ABN6MCI9</accession>
<evidence type="ECO:0000313" key="1">
    <source>
        <dbReference type="EMBL" id="BDE94919.1"/>
    </source>
</evidence>
<dbReference type="EMBL" id="AP025564">
    <property type="protein sequence ID" value="BDE94919.1"/>
    <property type="molecule type" value="Genomic_DNA"/>
</dbReference>
<protein>
    <submittedName>
        <fullName evidence="1">Uncharacterized protein</fullName>
    </submittedName>
</protein>
<proteinExistence type="predicted"/>
<reference evidence="1 2" key="1">
    <citation type="submission" date="2022-01" db="EMBL/GenBank/DDBJ databases">
        <title>Novel bile acid biosynthetic pathways are enriched in the microbiome of centenarians.</title>
        <authorList>
            <person name="Sato Y."/>
            <person name="Atarashi K."/>
            <person name="Plichta R.D."/>
            <person name="Arai Y."/>
            <person name="Sasajima S."/>
            <person name="Kearney M.S."/>
            <person name="Suda W."/>
            <person name="Takeshita K."/>
            <person name="Sasaki T."/>
            <person name="Okamoto S."/>
            <person name="Skelly N.A."/>
            <person name="Okamura Y."/>
            <person name="Vlamakis H."/>
            <person name="Li Y."/>
            <person name="Tanoue T."/>
            <person name="Takei H."/>
            <person name="Nittono H."/>
            <person name="Narushima S."/>
            <person name="Irie J."/>
            <person name="Itoh H."/>
            <person name="Moriya K."/>
            <person name="Sugiura Y."/>
            <person name="Suematsu M."/>
            <person name="Moritoki N."/>
            <person name="Shibata S."/>
            <person name="Littman R.D."/>
            <person name="Fischbach A.M."/>
            <person name="Uwamino Y."/>
            <person name="Inoue T."/>
            <person name="Honda A."/>
            <person name="Hattori M."/>
            <person name="Murai T."/>
            <person name="Xavier J.R."/>
            <person name="Hirose N."/>
            <person name="Honda K."/>
        </authorList>
    </citation>
    <scope>NUCLEOTIDE SEQUENCE [LARGE SCALE GENOMIC DNA]</scope>
    <source>
        <strain evidence="1 2">CE91-St30</strain>
    </source>
</reference>